<dbReference type="RefSeq" id="WP_199179203.1">
    <property type="nucleotide sequence ID" value="NZ_CVTD020000031.1"/>
</dbReference>
<gene>
    <name evidence="1" type="ORF">HHT355_2710</name>
</gene>
<sequence length="153" mass="18298">MLLKSEEIYSKFNEENIQVVITKKLLFILLQQVDRLLEVLGNEEEVVNNFAIYEYIGNAEMLMVKLYILITEPYNKKEVILETSIAEFLVLRDLVFCNYSLPHLREELRPSIRKTYKDFYDYIEGIFEMLDSDEVKAYWDYIKNYKIKGSILQ</sequence>
<dbReference type="EMBL" id="CVTD020000031">
    <property type="protein sequence ID" value="CRZ35890.1"/>
    <property type="molecule type" value="Genomic_DNA"/>
</dbReference>
<dbReference type="Proteomes" id="UP000236497">
    <property type="component" value="Unassembled WGS sequence"/>
</dbReference>
<dbReference type="AlphaFoldDB" id="A0A0H5SL76"/>
<protein>
    <submittedName>
        <fullName evidence="1">Uncharacterized protein</fullName>
    </submittedName>
</protein>
<proteinExistence type="predicted"/>
<organism evidence="1 2">
    <name type="scientific">Herbinix hemicellulosilytica</name>
    <dbReference type="NCBI Taxonomy" id="1564487"/>
    <lineage>
        <taxon>Bacteria</taxon>
        <taxon>Bacillati</taxon>
        <taxon>Bacillota</taxon>
        <taxon>Clostridia</taxon>
        <taxon>Lachnospirales</taxon>
        <taxon>Lachnospiraceae</taxon>
        <taxon>Herbinix</taxon>
    </lineage>
</organism>
<accession>A0A0H5SL76</accession>
<name>A0A0H5SL76_HERHM</name>
<evidence type="ECO:0000313" key="1">
    <source>
        <dbReference type="EMBL" id="CRZ35890.1"/>
    </source>
</evidence>
<reference evidence="1 2" key="1">
    <citation type="submission" date="2015-06" db="EMBL/GenBank/DDBJ databases">
        <authorList>
            <person name="Wibberg Daniel"/>
        </authorList>
    </citation>
    <scope>NUCLEOTIDE SEQUENCE [LARGE SCALE GENOMIC DNA]</scope>
    <source>
        <strain evidence="1 2">T3/55T</strain>
    </source>
</reference>
<evidence type="ECO:0000313" key="2">
    <source>
        <dbReference type="Proteomes" id="UP000236497"/>
    </source>
</evidence>
<keyword evidence="2" id="KW-1185">Reference proteome</keyword>